<sequence>MSAFQDYCIVCDRLCVHNEIYCSAKCQELDSTPITLQGKDDIPHDHHRTKLEEKDNFNYLSPLLSGAVVSNDINHLDLNDINSKSNQRSFNISTPSSRHVNLISQYLASSASVNYKKWLNNTNLISH</sequence>
<dbReference type="OrthoDB" id="2563506at2759"/>
<organism evidence="1 2">
    <name type="scientific">Komagataella pastoris</name>
    <name type="common">Yeast</name>
    <name type="synonym">Pichia pastoris</name>
    <dbReference type="NCBI Taxonomy" id="4922"/>
    <lineage>
        <taxon>Eukaryota</taxon>
        <taxon>Fungi</taxon>
        <taxon>Dikarya</taxon>
        <taxon>Ascomycota</taxon>
        <taxon>Saccharomycotina</taxon>
        <taxon>Pichiomycetes</taxon>
        <taxon>Pichiales</taxon>
        <taxon>Pichiaceae</taxon>
        <taxon>Komagataella</taxon>
    </lineage>
</organism>
<protein>
    <submittedName>
        <fullName evidence="1">BA75_02832T0</fullName>
    </submittedName>
</protein>
<dbReference type="Pfam" id="PF12855">
    <property type="entry name" value="Ecl1"/>
    <property type="match status" value="1"/>
</dbReference>
<evidence type="ECO:0000313" key="2">
    <source>
        <dbReference type="Proteomes" id="UP000094565"/>
    </source>
</evidence>
<dbReference type="EMBL" id="CP014585">
    <property type="protein sequence ID" value="ANZ75606.1"/>
    <property type="molecule type" value="Genomic_DNA"/>
</dbReference>
<keyword evidence="2" id="KW-1185">Reference proteome</keyword>
<reference evidence="1 2" key="1">
    <citation type="submission" date="2016-02" db="EMBL/GenBank/DDBJ databases">
        <title>Comparative genomic and transcriptomic foundation for Pichia pastoris.</title>
        <authorList>
            <person name="Love K.R."/>
            <person name="Shah K.A."/>
            <person name="Whittaker C.A."/>
            <person name="Wu J."/>
            <person name="Bartlett M.C."/>
            <person name="Ma D."/>
            <person name="Leeson R.L."/>
            <person name="Priest M."/>
            <person name="Young S.K."/>
            <person name="Love J.C."/>
        </authorList>
    </citation>
    <scope>NUCLEOTIDE SEQUENCE [LARGE SCALE GENOMIC DNA]</scope>
    <source>
        <strain evidence="1 2">ATCC 28485</strain>
    </source>
</reference>
<proteinExistence type="predicted"/>
<gene>
    <name evidence="1" type="primary">ECL1</name>
    <name evidence="1" type="ORF">ATY40_BA7502832</name>
</gene>
<accession>A0A1B2JC41</accession>
<evidence type="ECO:0000313" key="1">
    <source>
        <dbReference type="EMBL" id="ANZ75606.1"/>
    </source>
</evidence>
<dbReference type="Proteomes" id="UP000094565">
    <property type="component" value="Chromosome 2"/>
</dbReference>
<dbReference type="AlphaFoldDB" id="A0A1B2JC41"/>
<name>A0A1B2JC41_PICPA</name>
<dbReference type="InterPro" id="IPR024368">
    <property type="entry name" value="Ecl1/2/3"/>
</dbReference>